<dbReference type="GO" id="GO:0008270">
    <property type="term" value="F:zinc ion binding"/>
    <property type="evidence" value="ECO:0007669"/>
    <property type="project" value="UniProtKB-KW"/>
</dbReference>
<feature type="domain" description="C2H2-type" evidence="12">
    <location>
        <begin position="46"/>
        <end position="73"/>
    </location>
</feature>
<evidence type="ECO:0000256" key="8">
    <source>
        <dbReference type="ARBA" id="ARBA00023163"/>
    </source>
</evidence>
<dbReference type="PROSITE" id="PS00028">
    <property type="entry name" value="ZINC_FINGER_C2H2_1"/>
    <property type="match status" value="1"/>
</dbReference>
<evidence type="ECO:0000256" key="11">
    <source>
        <dbReference type="SAM" id="MobiDB-lite"/>
    </source>
</evidence>
<keyword evidence="8" id="KW-0804">Transcription</keyword>
<evidence type="ECO:0000256" key="2">
    <source>
        <dbReference type="ARBA" id="ARBA00022723"/>
    </source>
</evidence>
<dbReference type="GO" id="GO:0005634">
    <property type="term" value="C:nucleus"/>
    <property type="evidence" value="ECO:0007669"/>
    <property type="project" value="UniProtKB-SubCell"/>
</dbReference>
<evidence type="ECO:0000256" key="6">
    <source>
        <dbReference type="ARBA" id="ARBA00023015"/>
    </source>
</evidence>
<keyword evidence="5" id="KW-0862">Zinc</keyword>
<proteinExistence type="predicted"/>
<reference evidence="13 14" key="2">
    <citation type="submission" date="2017-04" db="EMBL/GenBank/DDBJ databases">
        <title>CpG methylation of centromeres and impact of large insertions on vertebrate speciation.</title>
        <authorList>
            <person name="Ichikawa K."/>
            <person name="Yoshimura J."/>
            <person name="Morishita S."/>
        </authorList>
    </citation>
    <scope>NUCLEOTIDE SEQUENCE</scope>
    <source>
        <strain evidence="13 14">HSOK</strain>
    </source>
</reference>
<protein>
    <recommendedName>
        <fullName evidence="12">C2H2-type domain-containing protein</fullName>
    </recommendedName>
</protein>
<dbReference type="FunFam" id="3.30.160.60:FF:000054">
    <property type="entry name" value="Zinc finger protein 711"/>
    <property type="match status" value="1"/>
</dbReference>
<keyword evidence="7" id="KW-0238">DNA-binding</keyword>
<keyword evidence="9" id="KW-0539">Nucleus</keyword>
<accession>A0A3P9HPR2</accession>
<reference evidence="13" key="4">
    <citation type="submission" date="2025-09" db="UniProtKB">
        <authorList>
            <consortium name="Ensembl"/>
        </authorList>
    </citation>
    <scope>IDENTIFICATION</scope>
    <source>
        <strain evidence="13">HSOK</strain>
    </source>
</reference>
<name>A0A3P9HPR2_ORYLA</name>
<evidence type="ECO:0000256" key="10">
    <source>
        <dbReference type="PROSITE-ProRule" id="PRU00042"/>
    </source>
</evidence>
<feature type="region of interest" description="Disordered" evidence="11">
    <location>
        <begin position="25"/>
        <end position="45"/>
    </location>
</feature>
<organism evidence="13 14">
    <name type="scientific">Oryzias latipes</name>
    <name type="common">Japanese rice fish</name>
    <name type="synonym">Japanese killifish</name>
    <dbReference type="NCBI Taxonomy" id="8090"/>
    <lineage>
        <taxon>Eukaryota</taxon>
        <taxon>Metazoa</taxon>
        <taxon>Chordata</taxon>
        <taxon>Craniata</taxon>
        <taxon>Vertebrata</taxon>
        <taxon>Euteleostomi</taxon>
        <taxon>Actinopterygii</taxon>
        <taxon>Neopterygii</taxon>
        <taxon>Teleostei</taxon>
        <taxon>Neoteleostei</taxon>
        <taxon>Acanthomorphata</taxon>
        <taxon>Ovalentaria</taxon>
        <taxon>Atherinomorphae</taxon>
        <taxon>Beloniformes</taxon>
        <taxon>Adrianichthyidae</taxon>
        <taxon>Oryziinae</taxon>
        <taxon>Oryzias</taxon>
    </lineage>
</organism>
<keyword evidence="4 10" id="KW-0863">Zinc-finger</keyword>
<evidence type="ECO:0000256" key="5">
    <source>
        <dbReference type="ARBA" id="ARBA00022833"/>
    </source>
</evidence>
<comment type="subcellular location">
    <subcellularLocation>
        <location evidence="1">Nucleus</location>
    </subcellularLocation>
</comment>
<sequence length="96" mass="10627">ISDTPPPPPPPRRMNKIQFMTKYIAEDSAGPSAPDTAGEPTGDRPHHCLECGKTFRLISSLKKHIRIHTGEKPYPCGLENMSACMCPPPPTLYIRM</sequence>
<dbReference type="Gene3D" id="3.30.160.60">
    <property type="entry name" value="Classic Zinc Finger"/>
    <property type="match status" value="1"/>
</dbReference>
<reference key="1">
    <citation type="journal article" date="2007" name="Nature">
        <title>The medaka draft genome and insights into vertebrate genome evolution.</title>
        <authorList>
            <person name="Kasahara M."/>
            <person name="Naruse K."/>
            <person name="Sasaki S."/>
            <person name="Nakatani Y."/>
            <person name="Qu W."/>
            <person name="Ahsan B."/>
            <person name="Yamada T."/>
            <person name="Nagayasu Y."/>
            <person name="Doi K."/>
            <person name="Kasai Y."/>
            <person name="Jindo T."/>
            <person name="Kobayashi D."/>
            <person name="Shimada A."/>
            <person name="Toyoda A."/>
            <person name="Kuroki Y."/>
            <person name="Fujiyama A."/>
            <person name="Sasaki T."/>
            <person name="Shimizu A."/>
            <person name="Asakawa S."/>
            <person name="Shimizu N."/>
            <person name="Hashimoto S."/>
            <person name="Yang J."/>
            <person name="Lee Y."/>
            <person name="Matsushima K."/>
            <person name="Sugano S."/>
            <person name="Sakaizumi M."/>
            <person name="Narita T."/>
            <person name="Ohishi K."/>
            <person name="Haga S."/>
            <person name="Ohta F."/>
            <person name="Nomoto H."/>
            <person name="Nogata K."/>
            <person name="Morishita T."/>
            <person name="Endo T."/>
            <person name="Shin-I T."/>
            <person name="Takeda H."/>
            <person name="Morishita S."/>
            <person name="Kohara Y."/>
        </authorList>
    </citation>
    <scope>NUCLEOTIDE SEQUENCE [LARGE SCALE GENOMIC DNA]</scope>
    <source>
        <strain>Hd-rR</strain>
    </source>
</reference>
<evidence type="ECO:0000256" key="4">
    <source>
        <dbReference type="ARBA" id="ARBA00022771"/>
    </source>
</evidence>
<dbReference type="AlphaFoldDB" id="A0A3P9HPR2"/>
<dbReference type="PROSITE" id="PS50157">
    <property type="entry name" value="ZINC_FINGER_C2H2_2"/>
    <property type="match status" value="1"/>
</dbReference>
<dbReference type="Proteomes" id="UP000265200">
    <property type="component" value="Chromosome 14"/>
</dbReference>
<dbReference type="Ensembl" id="ENSORLT00015016173.1">
    <property type="protein sequence ID" value="ENSORLP00015009771.1"/>
    <property type="gene ID" value="ENSORLG00015010573.1"/>
</dbReference>
<keyword evidence="3" id="KW-0677">Repeat</keyword>
<dbReference type="SUPFAM" id="SSF57667">
    <property type="entry name" value="beta-beta-alpha zinc fingers"/>
    <property type="match status" value="1"/>
</dbReference>
<keyword evidence="2" id="KW-0479">Metal-binding</keyword>
<dbReference type="PANTHER" id="PTHR23235:SF142">
    <property type="entry name" value="ZINC FINGER PROTEIN 384"/>
    <property type="match status" value="1"/>
</dbReference>
<evidence type="ECO:0000256" key="3">
    <source>
        <dbReference type="ARBA" id="ARBA00022737"/>
    </source>
</evidence>
<reference evidence="13" key="3">
    <citation type="submission" date="2025-08" db="UniProtKB">
        <authorList>
            <consortium name="Ensembl"/>
        </authorList>
    </citation>
    <scope>IDENTIFICATION</scope>
    <source>
        <strain evidence="13">HSOK</strain>
    </source>
</reference>
<evidence type="ECO:0000313" key="13">
    <source>
        <dbReference type="Ensembl" id="ENSORLP00015009771.1"/>
    </source>
</evidence>
<dbReference type="PANTHER" id="PTHR23235">
    <property type="entry name" value="KRUEPPEL-LIKE TRANSCRIPTION FACTOR"/>
    <property type="match status" value="1"/>
</dbReference>
<dbReference type="InterPro" id="IPR036236">
    <property type="entry name" value="Znf_C2H2_sf"/>
</dbReference>
<evidence type="ECO:0000256" key="7">
    <source>
        <dbReference type="ARBA" id="ARBA00023125"/>
    </source>
</evidence>
<evidence type="ECO:0000256" key="1">
    <source>
        <dbReference type="ARBA" id="ARBA00004123"/>
    </source>
</evidence>
<dbReference type="GO" id="GO:0003677">
    <property type="term" value="F:DNA binding"/>
    <property type="evidence" value="ECO:0007669"/>
    <property type="project" value="UniProtKB-KW"/>
</dbReference>
<keyword evidence="6" id="KW-0805">Transcription regulation</keyword>
<dbReference type="SMART" id="SM00355">
    <property type="entry name" value="ZnF_C2H2"/>
    <property type="match status" value="1"/>
</dbReference>
<evidence type="ECO:0000313" key="14">
    <source>
        <dbReference type="Proteomes" id="UP000265200"/>
    </source>
</evidence>
<evidence type="ECO:0000256" key="9">
    <source>
        <dbReference type="ARBA" id="ARBA00023242"/>
    </source>
</evidence>
<evidence type="ECO:0000259" key="12">
    <source>
        <dbReference type="PROSITE" id="PS50157"/>
    </source>
</evidence>
<dbReference type="InterPro" id="IPR013087">
    <property type="entry name" value="Znf_C2H2_type"/>
</dbReference>